<evidence type="ECO:0008006" key="3">
    <source>
        <dbReference type="Google" id="ProtNLM"/>
    </source>
</evidence>
<dbReference type="CDD" id="cd09917">
    <property type="entry name" value="F-box_SF"/>
    <property type="match status" value="1"/>
</dbReference>
<gene>
    <name evidence="1" type="ORF">B0H66DRAFT_535693</name>
</gene>
<dbReference type="AlphaFoldDB" id="A0AAE0HXS3"/>
<comment type="caution">
    <text evidence="1">The sequence shown here is derived from an EMBL/GenBank/DDBJ whole genome shotgun (WGS) entry which is preliminary data.</text>
</comment>
<evidence type="ECO:0000313" key="2">
    <source>
        <dbReference type="Proteomes" id="UP001283341"/>
    </source>
</evidence>
<accession>A0AAE0HXS3</accession>
<name>A0AAE0HXS3_9PEZI</name>
<dbReference type="Proteomes" id="UP001283341">
    <property type="component" value="Unassembled WGS sequence"/>
</dbReference>
<reference evidence="1" key="2">
    <citation type="submission" date="2023-06" db="EMBL/GenBank/DDBJ databases">
        <authorList>
            <consortium name="Lawrence Berkeley National Laboratory"/>
            <person name="Haridas S."/>
            <person name="Hensen N."/>
            <person name="Bonometti L."/>
            <person name="Westerberg I."/>
            <person name="Brannstrom I.O."/>
            <person name="Guillou S."/>
            <person name="Cros-Aarteil S."/>
            <person name="Calhoun S."/>
            <person name="Kuo A."/>
            <person name="Mondo S."/>
            <person name="Pangilinan J."/>
            <person name="Riley R."/>
            <person name="Labutti K."/>
            <person name="Andreopoulos B."/>
            <person name="Lipzen A."/>
            <person name="Chen C."/>
            <person name="Yanf M."/>
            <person name="Daum C."/>
            <person name="Ng V."/>
            <person name="Clum A."/>
            <person name="Steindorff A."/>
            <person name="Ohm R."/>
            <person name="Martin F."/>
            <person name="Silar P."/>
            <person name="Natvig D."/>
            <person name="Lalanne C."/>
            <person name="Gautier V."/>
            <person name="Ament-Velasquez S.L."/>
            <person name="Kruys A."/>
            <person name="Hutchinson M.I."/>
            <person name="Powell A.J."/>
            <person name="Barry K."/>
            <person name="Miller A.N."/>
            <person name="Grigoriev I.V."/>
            <person name="Debuchy R."/>
            <person name="Gladieux P."/>
            <person name="Thoren M.H."/>
            <person name="Johannesson H."/>
        </authorList>
    </citation>
    <scope>NUCLEOTIDE SEQUENCE</scope>
    <source>
        <strain evidence="1">CBS 118394</strain>
    </source>
</reference>
<evidence type="ECO:0000313" key="1">
    <source>
        <dbReference type="EMBL" id="KAK3314805.1"/>
    </source>
</evidence>
<organism evidence="1 2">
    <name type="scientific">Apodospora peruviana</name>
    <dbReference type="NCBI Taxonomy" id="516989"/>
    <lineage>
        <taxon>Eukaryota</taxon>
        <taxon>Fungi</taxon>
        <taxon>Dikarya</taxon>
        <taxon>Ascomycota</taxon>
        <taxon>Pezizomycotina</taxon>
        <taxon>Sordariomycetes</taxon>
        <taxon>Sordariomycetidae</taxon>
        <taxon>Sordariales</taxon>
        <taxon>Lasiosphaeriaceae</taxon>
        <taxon>Apodospora</taxon>
    </lineage>
</organism>
<keyword evidence="2" id="KW-1185">Reference proteome</keyword>
<dbReference type="EMBL" id="JAUEDM010000006">
    <property type="protein sequence ID" value="KAK3314805.1"/>
    <property type="molecule type" value="Genomic_DNA"/>
</dbReference>
<reference evidence="1" key="1">
    <citation type="journal article" date="2023" name="Mol. Phylogenet. Evol.">
        <title>Genome-scale phylogeny and comparative genomics of the fungal order Sordariales.</title>
        <authorList>
            <person name="Hensen N."/>
            <person name="Bonometti L."/>
            <person name="Westerberg I."/>
            <person name="Brannstrom I.O."/>
            <person name="Guillou S."/>
            <person name="Cros-Aarteil S."/>
            <person name="Calhoun S."/>
            <person name="Haridas S."/>
            <person name="Kuo A."/>
            <person name="Mondo S."/>
            <person name="Pangilinan J."/>
            <person name="Riley R."/>
            <person name="LaButti K."/>
            <person name="Andreopoulos B."/>
            <person name="Lipzen A."/>
            <person name="Chen C."/>
            <person name="Yan M."/>
            <person name="Daum C."/>
            <person name="Ng V."/>
            <person name="Clum A."/>
            <person name="Steindorff A."/>
            <person name="Ohm R.A."/>
            <person name="Martin F."/>
            <person name="Silar P."/>
            <person name="Natvig D.O."/>
            <person name="Lalanne C."/>
            <person name="Gautier V."/>
            <person name="Ament-Velasquez S.L."/>
            <person name="Kruys A."/>
            <person name="Hutchinson M.I."/>
            <person name="Powell A.J."/>
            <person name="Barry K."/>
            <person name="Miller A.N."/>
            <person name="Grigoriev I.V."/>
            <person name="Debuchy R."/>
            <person name="Gladieux P."/>
            <person name="Hiltunen Thoren M."/>
            <person name="Johannesson H."/>
        </authorList>
    </citation>
    <scope>NUCLEOTIDE SEQUENCE</scope>
    <source>
        <strain evidence="1">CBS 118394</strain>
    </source>
</reference>
<sequence>MGPRTPQLPAEIWLLILEYLPASFFQQDIRRLTVSRVWYALAYKQFIRQLEFTPPVISRIMHRKSKAMDKTRAMLRENLRSVRIVLEGIAPLGDHENACFDTATNVRELAYELMNFKELRHLTFVAKWPNRTWRADPLQTHYLPLRSIEPYIGPIEDYCLLMLQPSLTSLDIDLCGTGVKGYVHICTYFGILLERLKTLKVRLRHVCSDIVPRDRYGFGDDIPITVGDFTLNLYLGCVSDHNTKLNTATSCRSTHPGLWDWNSEAAEELRTAMKGLLKRMPQPKRARIIHLAPTGEVHVWDAGTDSCVVDKSEPRRCFPKGAVMGGGKSCHSGPQIEERDN</sequence>
<protein>
    <recommendedName>
        <fullName evidence="3">F-box domain-containing protein</fullName>
    </recommendedName>
</protein>
<proteinExistence type="predicted"/>